<dbReference type="EMBL" id="KN600162">
    <property type="protein sequence ID" value="KHJ80618.1"/>
    <property type="molecule type" value="Genomic_DNA"/>
</dbReference>
<feature type="transmembrane region" description="Helical" evidence="1">
    <location>
        <begin position="109"/>
        <end position="131"/>
    </location>
</feature>
<dbReference type="AlphaFoldDB" id="A0A0B1S5K0"/>
<evidence type="ECO:0000256" key="1">
    <source>
        <dbReference type="SAM" id="Phobius"/>
    </source>
</evidence>
<evidence type="ECO:0000313" key="3">
    <source>
        <dbReference type="Proteomes" id="UP000053660"/>
    </source>
</evidence>
<dbReference type="Proteomes" id="UP000053660">
    <property type="component" value="Unassembled WGS sequence"/>
</dbReference>
<dbReference type="PANTHER" id="PTHR22718">
    <property type="entry name" value="SERPENTINE RECEPTOR, CLASS X"/>
    <property type="match status" value="1"/>
</dbReference>
<sequence length="195" mass="21741">MVPSLKSFFSDDSEIRVGYNSWILSLAGFILTISVLFAVMKLCIYKGKSPFYILTAANMLADSVQLVLATTYLAPSIMADIFSDLFVFCWYYGSITPAIIAVNRYALQFCAISIFYFIVWVTFLIFPMLIGPSRFEYFIVISISLTMDASMDALIYISMNTEVQAALFGTNESVTPQSVSFTVNEVSSNAKPKKT</sequence>
<proteinExistence type="predicted"/>
<reference evidence="2 3" key="1">
    <citation type="submission" date="2014-03" db="EMBL/GenBank/DDBJ databases">
        <title>Draft genome of the hookworm Oesophagostomum dentatum.</title>
        <authorList>
            <person name="Mitreva M."/>
        </authorList>
    </citation>
    <scope>NUCLEOTIDE SEQUENCE [LARGE SCALE GENOMIC DNA]</scope>
    <source>
        <strain evidence="2 3">OD-Hann</strain>
    </source>
</reference>
<feature type="transmembrane region" description="Helical" evidence="1">
    <location>
        <begin position="20"/>
        <end position="39"/>
    </location>
</feature>
<feature type="transmembrane region" description="Helical" evidence="1">
    <location>
        <begin position="137"/>
        <end position="157"/>
    </location>
</feature>
<keyword evidence="1" id="KW-0472">Membrane</keyword>
<accession>A0A0B1S5K0</accession>
<dbReference type="OrthoDB" id="5846501at2759"/>
<organism evidence="2 3">
    <name type="scientific">Oesophagostomum dentatum</name>
    <name type="common">Nodular worm</name>
    <dbReference type="NCBI Taxonomy" id="61180"/>
    <lineage>
        <taxon>Eukaryota</taxon>
        <taxon>Metazoa</taxon>
        <taxon>Ecdysozoa</taxon>
        <taxon>Nematoda</taxon>
        <taxon>Chromadorea</taxon>
        <taxon>Rhabditida</taxon>
        <taxon>Rhabditina</taxon>
        <taxon>Rhabditomorpha</taxon>
        <taxon>Strongyloidea</taxon>
        <taxon>Strongylidae</taxon>
        <taxon>Oesophagostomum</taxon>
    </lineage>
</organism>
<feature type="transmembrane region" description="Helical" evidence="1">
    <location>
        <begin position="51"/>
        <end position="73"/>
    </location>
</feature>
<evidence type="ECO:0000313" key="2">
    <source>
        <dbReference type="EMBL" id="KHJ80618.1"/>
    </source>
</evidence>
<gene>
    <name evidence="2" type="ORF">OESDEN_19705</name>
</gene>
<dbReference type="PANTHER" id="PTHR22718:SF11">
    <property type="entry name" value="7TM GPCR SERPENTINE RECEPTOR CLASS X (SRX) DOMAIN-CONTAINING PROTEIN"/>
    <property type="match status" value="1"/>
</dbReference>
<keyword evidence="1" id="KW-1133">Transmembrane helix</keyword>
<name>A0A0B1S5K0_OESDE</name>
<feature type="transmembrane region" description="Helical" evidence="1">
    <location>
        <begin position="85"/>
        <end position="102"/>
    </location>
</feature>
<keyword evidence="1" id="KW-0812">Transmembrane</keyword>
<protein>
    <submittedName>
        <fullName evidence="2">Uncharacterized protein</fullName>
    </submittedName>
</protein>
<keyword evidence="3" id="KW-1185">Reference proteome</keyword>